<dbReference type="AlphaFoldDB" id="A0A1J8PVQ0"/>
<feature type="domain" description="AMP-dependent synthetase/ligase" evidence="3">
    <location>
        <begin position="68"/>
        <end position="306"/>
    </location>
</feature>
<dbReference type="GO" id="GO:0016405">
    <property type="term" value="F:CoA-ligase activity"/>
    <property type="evidence" value="ECO:0007669"/>
    <property type="project" value="TreeGrafter"/>
</dbReference>
<keyword evidence="5" id="KW-1185">Reference proteome</keyword>
<dbReference type="STRING" id="180088.A0A1J8PVQ0"/>
<dbReference type="Pfam" id="PF00501">
    <property type="entry name" value="AMP-binding"/>
    <property type="match status" value="1"/>
</dbReference>
<dbReference type="InterPro" id="IPR020845">
    <property type="entry name" value="AMP-binding_CS"/>
</dbReference>
<dbReference type="SUPFAM" id="SSF56801">
    <property type="entry name" value="Acetyl-CoA synthetase-like"/>
    <property type="match status" value="1"/>
</dbReference>
<evidence type="ECO:0000313" key="5">
    <source>
        <dbReference type="Proteomes" id="UP000183567"/>
    </source>
</evidence>
<sequence>GLSYATPYEFENANSLAQPTRIFTSPSLLPLALTSGLPADRIYLLEGEKEGCTSYDQFISSVCNGVPRVPVRHATKDTLAYMVFSSGTSGLPKVVMLSHGNITHAVLGMMIYGIEIGKVQALPVWNTPEGIQVVFNIVPVYHALGLYSCSILNFIRPSTGVILSKWDINVFFDSIPKYQITNLLLVPSLVHQIVYHPRFKTGDLSSVKTIACAAAYLPPQLSEQLRARFPDIERVDGGLGLSESAAAVSLTPIPGMLNGHAKSKPGSSGILLPGTEARIVRPNGSLAGPNEAGELLIRSNATALGYKGNDKATRETFVDGWLRTGDRIRIDVDGVLFFEDRSKASLHHLHTSLLLCCAEPFFTGHA</sequence>
<protein>
    <recommendedName>
        <fullName evidence="3">AMP-dependent synthetase/ligase domain-containing protein</fullName>
    </recommendedName>
</protein>
<name>A0A1J8PVQ0_9AGAM</name>
<dbReference type="Proteomes" id="UP000183567">
    <property type="component" value="Unassembled WGS sequence"/>
</dbReference>
<dbReference type="PROSITE" id="PS00455">
    <property type="entry name" value="AMP_BINDING"/>
    <property type="match status" value="1"/>
</dbReference>
<feature type="non-terminal residue" evidence="4">
    <location>
        <position position="1"/>
    </location>
</feature>
<comment type="caution">
    <text evidence="4">The sequence shown here is derived from an EMBL/GenBank/DDBJ whole genome shotgun (WGS) entry which is preliminary data.</text>
</comment>
<dbReference type="PANTHER" id="PTHR24096">
    <property type="entry name" value="LONG-CHAIN-FATTY-ACID--COA LIGASE"/>
    <property type="match status" value="1"/>
</dbReference>
<dbReference type="Gene3D" id="2.30.38.10">
    <property type="entry name" value="Luciferase, Domain 3"/>
    <property type="match status" value="1"/>
</dbReference>
<evidence type="ECO:0000256" key="2">
    <source>
        <dbReference type="ARBA" id="ARBA00022598"/>
    </source>
</evidence>
<dbReference type="Gene3D" id="3.40.50.980">
    <property type="match status" value="2"/>
</dbReference>
<evidence type="ECO:0000256" key="1">
    <source>
        <dbReference type="ARBA" id="ARBA00006432"/>
    </source>
</evidence>
<gene>
    <name evidence="4" type="ORF">AZE42_11578</name>
</gene>
<reference evidence="4 5" key="1">
    <citation type="submission" date="2016-03" db="EMBL/GenBank/DDBJ databases">
        <title>Comparative genomics of the ectomycorrhizal sister species Rhizopogon vinicolor and Rhizopogon vesiculosus (Basidiomycota: Boletales) reveals a divergence of the mating type B locus.</title>
        <authorList>
            <person name="Mujic A.B."/>
            <person name="Kuo A."/>
            <person name="Tritt A."/>
            <person name="Lipzen A."/>
            <person name="Chen C."/>
            <person name="Johnson J."/>
            <person name="Sharma A."/>
            <person name="Barry K."/>
            <person name="Grigoriev I.V."/>
            <person name="Spatafora J.W."/>
        </authorList>
    </citation>
    <scope>NUCLEOTIDE SEQUENCE [LARGE SCALE GENOMIC DNA]</scope>
    <source>
        <strain evidence="4 5">AM-OR11-056</strain>
    </source>
</reference>
<proteinExistence type="inferred from homology"/>
<organism evidence="4 5">
    <name type="scientific">Rhizopogon vesiculosus</name>
    <dbReference type="NCBI Taxonomy" id="180088"/>
    <lineage>
        <taxon>Eukaryota</taxon>
        <taxon>Fungi</taxon>
        <taxon>Dikarya</taxon>
        <taxon>Basidiomycota</taxon>
        <taxon>Agaricomycotina</taxon>
        <taxon>Agaricomycetes</taxon>
        <taxon>Agaricomycetidae</taxon>
        <taxon>Boletales</taxon>
        <taxon>Suillineae</taxon>
        <taxon>Rhizopogonaceae</taxon>
        <taxon>Rhizopogon</taxon>
    </lineage>
</organism>
<accession>A0A1J8PVQ0</accession>
<dbReference type="EMBL" id="LVVM01004921">
    <property type="protein sequence ID" value="OJA11811.1"/>
    <property type="molecule type" value="Genomic_DNA"/>
</dbReference>
<keyword evidence="2" id="KW-0436">Ligase</keyword>
<dbReference type="PANTHER" id="PTHR24096:SF149">
    <property type="entry name" value="AMP-BINDING DOMAIN-CONTAINING PROTEIN-RELATED"/>
    <property type="match status" value="1"/>
</dbReference>
<comment type="similarity">
    <text evidence="1">Belongs to the ATP-dependent AMP-binding enzyme family.</text>
</comment>
<dbReference type="OrthoDB" id="1898221at2759"/>
<evidence type="ECO:0000313" key="4">
    <source>
        <dbReference type="EMBL" id="OJA11811.1"/>
    </source>
</evidence>
<dbReference type="InterPro" id="IPR000873">
    <property type="entry name" value="AMP-dep_synth/lig_dom"/>
</dbReference>
<evidence type="ECO:0000259" key="3">
    <source>
        <dbReference type="Pfam" id="PF00501"/>
    </source>
</evidence>